<dbReference type="InterPro" id="IPR036908">
    <property type="entry name" value="RlpA-like_sf"/>
</dbReference>
<name>A0A9P3PH48_LYOSH</name>
<sequence length="265" mass="27765">MLLGAPLVSLLALPLLALGASTHGAAHSSRHQQIAKRHTGDVQLHKRFSNARWTFYDVGLGACGKWNVQSDFIVALNSAQFGGGYPGPNCFKSITMTYNGKTTQATIMDECPGCPYGGLDLSRGLFRFFAAESVGVIQGEWHFNDGSGGGGSPPPPPPPPPKPQPTTSKWVPPLPPKPTPKPQPTTTWKEPEPETTTSTPKPKPKPTTTSSTSTSAHISTSSSAPPKSSSTPAPAPTLVDQTANLQRMDNVLLGLGGIVLAGAQV</sequence>
<dbReference type="Gene3D" id="2.40.40.10">
    <property type="entry name" value="RlpA-like domain"/>
    <property type="match status" value="1"/>
</dbReference>
<protein>
    <submittedName>
        <fullName evidence="4">Uncharacterized protein</fullName>
    </submittedName>
</protein>
<organism evidence="4 5">
    <name type="scientific">Lyophyllum shimeji</name>
    <name type="common">Hon-shimeji</name>
    <name type="synonym">Tricholoma shimeji</name>
    <dbReference type="NCBI Taxonomy" id="47721"/>
    <lineage>
        <taxon>Eukaryota</taxon>
        <taxon>Fungi</taxon>
        <taxon>Dikarya</taxon>
        <taxon>Basidiomycota</taxon>
        <taxon>Agaricomycotina</taxon>
        <taxon>Agaricomycetes</taxon>
        <taxon>Agaricomycetidae</taxon>
        <taxon>Agaricales</taxon>
        <taxon>Tricholomatineae</taxon>
        <taxon>Lyophyllaceae</taxon>
        <taxon>Lyophyllum</taxon>
    </lineage>
</organism>
<proteinExistence type="predicted"/>
<feature type="compositionally biased region" description="Low complexity" evidence="2">
    <location>
        <begin position="184"/>
        <end position="232"/>
    </location>
</feature>
<evidence type="ECO:0000313" key="4">
    <source>
        <dbReference type="EMBL" id="GLB35354.1"/>
    </source>
</evidence>
<dbReference type="OrthoDB" id="623670at2759"/>
<dbReference type="InterPro" id="IPR051477">
    <property type="entry name" value="Expansin_CellWall"/>
</dbReference>
<feature type="compositionally biased region" description="Pro residues" evidence="2">
    <location>
        <begin position="152"/>
        <end position="164"/>
    </location>
</feature>
<keyword evidence="1 3" id="KW-0732">Signal</keyword>
<dbReference type="Proteomes" id="UP001063166">
    <property type="component" value="Unassembled WGS sequence"/>
</dbReference>
<dbReference type="CDD" id="cd22191">
    <property type="entry name" value="DPBB_RlpA_EXP_N-like"/>
    <property type="match status" value="1"/>
</dbReference>
<evidence type="ECO:0000313" key="5">
    <source>
        <dbReference type="Proteomes" id="UP001063166"/>
    </source>
</evidence>
<dbReference type="EMBL" id="BRPK01000002">
    <property type="protein sequence ID" value="GLB35354.1"/>
    <property type="molecule type" value="Genomic_DNA"/>
</dbReference>
<comment type="caution">
    <text evidence="4">The sequence shown here is derived from an EMBL/GenBank/DDBJ whole genome shotgun (WGS) entry which is preliminary data.</text>
</comment>
<reference evidence="4" key="1">
    <citation type="submission" date="2022-07" db="EMBL/GenBank/DDBJ databases">
        <title>The genome of Lyophyllum shimeji provides insight into the initial evolution of ectomycorrhizal fungal genome.</title>
        <authorList>
            <person name="Kobayashi Y."/>
            <person name="Shibata T."/>
            <person name="Hirakawa H."/>
            <person name="Shigenobu S."/>
            <person name="Nishiyama T."/>
            <person name="Yamada A."/>
            <person name="Hasebe M."/>
            <person name="Kawaguchi M."/>
        </authorList>
    </citation>
    <scope>NUCLEOTIDE SEQUENCE</scope>
    <source>
        <strain evidence="4">AT787</strain>
    </source>
</reference>
<dbReference type="PANTHER" id="PTHR31836">
    <property type="match status" value="1"/>
</dbReference>
<feature type="compositionally biased region" description="Pro residues" evidence="2">
    <location>
        <begin position="172"/>
        <end position="183"/>
    </location>
</feature>
<dbReference type="PANTHER" id="PTHR31836:SF28">
    <property type="entry name" value="SRCR DOMAIN-CONTAINING PROTEIN-RELATED"/>
    <property type="match status" value="1"/>
</dbReference>
<accession>A0A9P3PH48</accession>
<feature type="region of interest" description="Disordered" evidence="2">
    <location>
        <begin position="140"/>
        <end position="242"/>
    </location>
</feature>
<keyword evidence="5" id="KW-1185">Reference proteome</keyword>
<dbReference type="SUPFAM" id="SSF50685">
    <property type="entry name" value="Barwin-like endoglucanases"/>
    <property type="match status" value="1"/>
</dbReference>
<feature type="chain" id="PRO_5040258850" evidence="3">
    <location>
        <begin position="20"/>
        <end position="265"/>
    </location>
</feature>
<evidence type="ECO:0000256" key="3">
    <source>
        <dbReference type="SAM" id="SignalP"/>
    </source>
</evidence>
<gene>
    <name evidence="4" type="ORF">LshimejAT787_0209190</name>
</gene>
<dbReference type="AlphaFoldDB" id="A0A9P3PH48"/>
<evidence type="ECO:0000256" key="2">
    <source>
        <dbReference type="SAM" id="MobiDB-lite"/>
    </source>
</evidence>
<evidence type="ECO:0000256" key="1">
    <source>
        <dbReference type="ARBA" id="ARBA00022729"/>
    </source>
</evidence>
<feature type="signal peptide" evidence="3">
    <location>
        <begin position="1"/>
        <end position="19"/>
    </location>
</feature>